<dbReference type="Proteomes" id="UP001270362">
    <property type="component" value="Unassembled WGS sequence"/>
</dbReference>
<keyword evidence="1" id="KW-1133">Transmembrane helix</keyword>
<evidence type="ECO:0000256" key="1">
    <source>
        <dbReference type="SAM" id="Phobius"/>
    </source>
</evidence>
<organism evidence="2 3">
    <name type="scientific">Podospora appendiculata</name>
    <dbReference type="NCBI Taxonomy" id="314037"/>
    <lineage>
        <taxon>Eukaryota</taxon>
        <taxon>Fungi</taxon>
        <taxon>Dikarya</taxon>
        <taxon>Ascomycota</taxon>
        <taxon>Pezizomycotina</taxon>
        <taxon>Sordariomycetes</taxon>
        <taxon>Sordariomycetidae</taxon>
        <taxon>Sordariales</taxon>
        <taxon>Podosporaceae</taxon>
        <taxon>Podospora</taxon>
    </lineage>
</organism>
<proteinExistence type="predicted"/>
<keyword evidence="1" id="KW-0472">Membrane</keyword>
<keyword evidence="1" id="KW-0812">Transmembrane</keyword>
<protein>
    <submittedName>
        <fullName evidence="2">Uncharacterized protein</fullName>
    </submittedName>
</protein>
<gene>
    <name evidence="2" type="ORF">B0T22DRAFT_455897</name>
</gene>
<dbReference type="EMBL" id="JAULSO010000001">
    <property type="protein sequence ID" value="KAK3695647.1"/>
    <property type="molecule type" value="Genomic_DNA"/>
</dbReference>
<dbReference type="AlphaFoldDB" id="A0AAE0XMK8"/>
<reference evidence="2" key="1">
    <citation type="journal article" date="2023" name="Mol. Phylogenet. Evol.">
        <title>Genome-scale phylogeny and comparative genomics of the fungal order Sordariales.</title>
        <authorList>
            <person name="Hensen N."/>
            <person name="Bonometti L."/>
            <person name="Westerberg I."/>
            <person name="Brannstrom I.O."/>
            <person name="Guillou S."/>
            <person name="Cros-Aarteil S."/>
            <person name="Calhoun S."/>
            <person name="Haridas S."/>
            <person name="Kuo A."/>
            <person name="Mondo S."/>
            <person name="Pangilinan J."/>
            <person name="Riley R."/>
            <person name="LaButti K."/>
            <person name="Andreopoulos B."/>
            <person name="Lipzen A."/>
            <person name="Chen C."/>
            <person name="Yan M."/>
            <person name="Daum C."/>
            <person name="Ng V."/>
            <person name="Clum A."/>
            <person name="Steindorff A."/>
            <person name="Ohm R.A."/>
            <person name="Martin F."/>
            <person name="Silar P."/>
            <person name="Natvig D.O."/>
            <person name="Lalanne C."/>
            <person name="Gautier V."/>
            <person name="Ament-Velasquez S.L."/>
            <person name="Kruys A."/>
            <person name="Hutchinson M.I."/>
            <person name="Powell A.J."/>
            <person name="Barry K."/>
            <person name="Miller A.N."/>
            <person name="Grigoriev I.V."/>
            <person name="Debuchy R."/>
            <person name="Gladieux P."/>
            <person name="Hiltunen Thoren M."/>
            <person name="Johannesson H."/>
        </authorList>
    </citation>
    <scope>NUCLEOTIDE SEQUENCE</scope>
    <source>
        <strain evidence="2">CBS 314.62</strain>
    </source>
</reference>
<sequence length="155" mass="16973">MIPAARLFEQTPGLESQTAFDTLPRYLPAIHVQGVTGGVGGNCWNVISSTLVSHSSATRASRPVYLCSTIWTLCAIVTTLGTPLRLFSLVALWSLFVLPGSCVLLLTFEYRVAFFRVNPGDFKLSDSIFTPAFLRILGVMRCKTVGWSESCRCCC</sequence>
<name>A0AAE0XMK8_9PEZI</name>
<evidence type="ECO:0000313" key="3">
    <source>
        <dbReference type="Proteomes" id="UP001270362"/>
    </source>
</evidence>
<accession>A0AAE0XMK8</accession>
<reference evidence="2" key="2">
    <citation type="submission" date="2023-06" db="EMBL/GenBank/DDBJ databases">
        <authorList>
            <consortium name="Lawrence Berkeley National Laboratory"/>
            <person name="Haridas S."/>
            <person name="Hensen N."/>
            <person name="Bonometti L."/>
            <person name="Westerberg I."/>
            <person name="Brannstrom I.O."/>
            <person name="Guillou S."/>
            <person name="Cros-Aarteil S."/>
            <person name="Calhoun S."/>
            <person name="Kuo A."/>
            <person name="Mondo S."/>
            <person name="Pangilinan J."/>
            <person name="Riley R."/>
            <person name="Labutti K."/>
            <person name="Andreopoulos B."/>
            <person name="Lipzen A."/>
            <person name="Chen C."/>
            <person name="Yanf M."/>
            <person name="Daum C."/>
            <person name="Ng V."/>
            <person name="Clum A."/>
            <person name="Steindorff A."/>
            <person name="Ohm R."/>
            <person name="Martin F."/>
            <person name="Silar P."/>
            <person name="Natvig D."/>
            <person name="Lalanne C."/>
            <person name="Gautier V."/>
            <person name="Ament-Velasquez S.L."/>
            <person name="Kruys A."/>
            <person name="Hutchinson M.I."/>
            <person name="Powell A.J."/>
            <person name="Barry K."/>
            <person name="Miller A.N."/>
            <person name="Grigoriev I.V."/>
            <person name="Debuchy R."/>
            <person name="Gladieux P."/>
            <person name="Thoren M.H."/>
            <person name="Johannesson H."/>
        </authorList>
    </citation>
    <scope>NUCLEOTIDE SEQUENCE</scope>
    <source>
        <strain evidence="2">CBS 314.62</strain>
    </source>
</reference>
<evidence type="ECO:0000313" key="2">
    <source>
        <dbReference type="EMBL" id="KAK3695647.1"/>
    </source>
</evidence>
<feature type="transmembrane region" description="Helical" evidence="1">
    <location>
        <begin position="86"/>
        <end position="108"/>
    </location>
</feature>
<feature type="transmembrane region" description="Helical" evidence="1">
    <location>
        <begin position="63"/>
        <end position="80"/>
    </location>
</feature>
<keyword evidence="3" id="KW-1185">Reference proteome</keyword>
<comment type="caution">
    <text evidence="2">The sequence shown here is derived from an EMBL/GenBank/DDBJ whole genome shotgun (WGS) entry which is preliminary data.</text>
</comment>